<keyword evidence="1" id="KW-0812">Transmembrane</keyword>
<reference evidence="3" key="1">
    <citation type="journal article" date="2021" name="PeerJ">
        <title>Extensive microbial diversity within the chicken gut microbiome revealed by metagenomics and culture.</title>
        <authorList>
            <person name="Gilroy R."/>
            <person name="Ravi A."/>
            <person name="Getino M."/>
            <person name="Pursley I."/>
            <person name="Horton D.L."/>
            <person name="Alikhan N.F."/>
            <person name="Baker D."/>
            <person name="Gharbi K."/>
            <person name="Hall N."/>
            <person name="Watson M."/>
            <person name="Adriaenssens E.M."/>
            <person name="Foster-Nyarko E."/>
            <person name="Jarju S."/>
            <person name="Secka A."/>
            <person name="Antonio M."/>
            <person name="Oren A."/>
            <person name="Chaudhuri R.R."/>
            <person name="La Ragione R."/>
            <person name="Hildebrand F."/>
            <person name="Pallen M.J."/>
        </authorList>
    </citation>
    <scope>NUCLEOTIDE SEQUENCE</scope>
    <source>
        <strain evidence="3">5933</strain>
    </source>
</reference>
<dbReference type="Gene3D" id="3.90.550.10">
    <property type="entry name" value="Spore Coat Polysaccharide Biosynthesis Protein SpsA, Chain A"/>
    <property type="match status" value="1"/>
</dbReference>
<evidence type="ECO:0000313" key="4">
    <source>
        <dbReference type="Proteomes" id="UP000823918"/>
    </source>
</evidence>
<dbReference type="InterPro" id="IPR001173">
    <property type="entry name" value="Glyco_trans_2-like"/>
</dbReference>
<dbReference type="Pfam" id="PF00535">
    <property type="entry name" value="Glycos_transf_2"/>
    <property type="match status" value="1"/>
</dbReference>
<dbReference type="InterPro" id="IPR050256">
    <property type="entry name" value="Glycosyltransferase_2"/>
</dbReference>
<evidence type="ECO:0000256" key="1">
    <source>
        <dbReference type="SAM" id="Phobius"/>
    </source>
</evidence>
<dbReference type="EC" id="2.4.-.-" evidence="3"/>
<feature type="transmembrane region" description="Helical" evidence="1">
    <location>
        <begin position="270"/>
        <end position="291"/>
    </location>
</feature>
<dbReference type="GO" id="GO:0016757">
    <property type="term" value="F:glycosyltransferase activity"/>
    <property type="evidence" value="ECO:0007669"/>
    <property type="project" value="UniProtKB-KW"/>
</dbReference>
<organism evidence="3 4">
    <name type="scientific">Candidatus Ruthenibacterium merdavium</name>
    <dbReference type="NCBI Taxonomy" id="2838752"/>
    <lineage>
        <taxon>Bacteria</taxon>
        <taxon>Bacillati</taxon>
        <taxon>Bacillota</taxon>
        <taxon>Clostridia</taxon>
        <taxon>Eubacteriales</taxon>
        <taxon>Oscillospiraceae</taxon>
        <taxon>Ruthenibacterium</taxon>
    </lineage>
</organism>
<dbReference type="PANTHER" id="PTHR48090:SF8">
    <property type="entry name" value="GLYCOSYLTRANSFERASE CSBB-RELATED"/>
    <property type="match status" value="1"/>
</dbReference>
<keyword evidence="1" id="KW-0472">Membrane</keyword>
<dbReference type="SUPFAM" id="SSF53448">
    <property type="entry name" value="Nucleotide-diphospho-sugar transferases"/>
    <property type="match status" value="1"/>
</dbReference>
<feature type="domain" description="Glycosyltransferase 2-like" evidence="2">
    <location>
        <begin position="10"/>
        <end position="131"/>
    </location>
</feature>
<dbReference type="Proteomes" id="UP000823918">
    <property type="component" value="Unassembled WGS sequence"/>
</dbReference>
<gene>
    <name evidence="3" type="ORF">H9698_07140</name>
</gene>
<keyword evidence="3" id="KW-0328">Glycosyltransferase</keyword>
<comment type="caution">
    <text evidence="3">The sequence shown here is derived from an EMBL/GenBank/DDBJ whole genome shotgun (WGS) entry which is preliminary data.</text>
</comment>
<keyword evidence="3" id="KW-0808">Transferase</keyword>
<dbReference type="GO" id="GO:0005886">
    <property type="term" value="C:plasma membrane"/>
    <property type="evidence" value="ECO:0007669"/>
    <property type="project" value="TreeGrafter"/>
</dbReference>
<keyword evidence="1" id="KW-1133">Transmembrane helix</keyword>
<dbReference type="InterPro" id="IPR029044">
    <property type="entry name" value="Nucleotide-diphossugar_trans"/>
</dbReference>
<evidence type="ECO:0000313" key="3">
    <source>
        <dbReference type="EMBL" id="HJC72553.1"/>
    </source>
</evidence>
<dbReference type="EMBL" id="DWWA01000036">
    <property type="protein sequence ID" value="HJC72553.1"/>
    <property type="molecule type" value="Genomic_DNA"/>
</dbReference>
<feature type="transmembrane region" description="Helical" evidence="1">
    <location>
        <begin position="236"/>
        <end position="258"/>
    </location>
</feature>
<evidence type="ECO:0000259" key="2">
    <source>
        <dbReference type="Pfam" id="PF00535"/>
    </source>
</evidence>
<proteinExistence type="predicted"/>
<dbReference type="PANTHER" id="PTHR48090">
    <property type="entry name" value="UNDECAPRENYL-PHOSPHATE 4-DEOXY-4-FORMAMIDO-L-ARABINOSE TRANSFERASE-RELATED"/>
    <property type="match status" value="1"/>
</dbReference>
<sequence>MANKEKNFVSAIVYVHNAEGRIESFLSTVLEVLETNFEHSEIICVNDKSDDKSVEKIKAVSKKAKASTITLLNLSHYHGLETAMNAGADFAIGDFVFEFDRTVLDFEAQEIMNVYKRCLQGYDIVSASPDKKQRLSSKLFYMTFNKFARLKYEMSTESFRILSRRVLNRISSMNKTVPYRKAIYANCGLKTDHLRYRVCETRQQNRTAERQEKRYRTTLALDSLILFTDFGYQFSLGMMFLMIAIVVFMAVYSLVVYLVGNPVEGWTTTILFLSFCFFGLFGILAVIVKYLQIIVNLIFKKNQYNFESIEKLTK</sequence>
<dbReference type="AlphaFoldDB" id="A0A9D2TKX4"/>
<reference evidence="3" key="2">
    <citation type="submission" date="2021-04" db="EMBL/GenBank/DDBJ databases">
        <authorList>
            <person name="Gilroy R."/>
        </authorList>
    </citation>
    <scope>NUCLEOTIDE SEQUENCE</scope>
    <source>
        <strain evidence="3">5933</strain>
    </source>
</reference>
<accession>A0A9D2TKX4</accession>
<name>A0A9D2TKX4_9FIRM</name>
<protein>
    <submittedName>
        <fullName evidence="3">Glycosyltransferase</fullName>
        <ecNumber evidence="3">2.4.-.-</ecNumber>
    </submittedName>
</protein>